<dbReference type="Pfam" id="PF00582">
    <property type="entry name" value="Usp"/>
    <property type="match status" value="2"/>
</dbReference>
<evidence type="ECO:0000259" key="2">
    <source>
        <dbReference type="Pfam" id="PF00582"/>
    </source>
</evidence>
<dbReference type="RefSeq" id="WP_268608375.1">
    <property type="nucleotide sequence ID" value="NZ_CP113797.1"/>
</dbReference>
<dbReference type="InterPro" id="IPR006015">
    <property type="entry name" value="Universal_stress_UspA"/>
</dbReference>
<dbReference type="KEGG" id="tsin:OXH18_17310"/>
<organism evidence="3 4">
    <name type="scientific">Thermocoleostomius sinensis A174</name>
    <dbReference type="NCBI Taxonomy" id="2016057"/>
    <lineage>
        <taxon>Bacteria</taxon>
        <taxon>Bacillati</taxon>
        <taxon>Cyanobacteriota</taxon>
        <taxon>Cyanophyceae</taxon>
        <taxon>Oculatellales</taxon>
        <taxon>Oculatellaceae</taxon>
        <taxon>Thermocoleostomius</taxon>
    </lineage>
</organism>
<proteinExistence type="inferred from homology"/>
<reference evidence="3" key="1">
    <citation type="submission" date="2022-12" db="EMBL/GenBank/DDBJ databases">
        <title>Polyphasic identification of a Novel Hot-Spring Cyanobacterium Ocullathermofonsia sinensis gen nov. sp. nov. and Genomic Insights on its Adaptations to the Thermal Habitat.</title>
        <authorList>
            <person name="Daroch M."/>
            <person name="Tang J."/>
            <person name="Jiang Y."/>
        </authorList>
    </citation>
    <scope>NUCLEOTIDE SEQUENCE</scope>
    <source>
        <strain evidence="3">PKUAC-SCTA174</strain>
    </source>
</reference>
<evidence type="ECO:0000313" key="4">
    <source>
        <dbReference type="Proteomes" id="UP001163152"/>
    </source>
</evidence>
<dbReference type="SUPFAM" id="SSF52402">
    <property type="entry name" value="Adenine nucleotide alpha hydrolases-like"/>
    <property type="match status" value="2"/>
</dbReference>
<dbReference type="CDD" id="cd00293">
    <property type="entry name" value="USP-like"/>
    <property type="match status" value="2"/>
</dbReference>
<protein>
    <submittedName>
        <fullName evidence="3">Universal stress protein</fullName>
    </submittedName>
</protein>
<accession>A0A9E8ZCV7</accession>
<feature type="domain" description="UspA" evidence="2">
    <location>
        <begin position="1"/>
        <end position="132"/>
    </location>
</feature>
<evidence type="ECO:0000313" key="3">
    <source>
        <dbReference type="EMBL" id="WAL58920.1"/>
    </source>
</evidence>
<dbReference type="PANTHER" id="PTHR46268">
    <property type="entry name" value="STRESS RESPONSE PROTEIN NHAX"/>
    <property type="match status" value="1"/>
</dbReference>
<gene>
    <name evidence="3" type="ORF">OXH18_17310</name>
</gene>
<dbReference type="AlphaFoldDB" id="A0A9E8ZCV7"/>
<dbReference type="InterPro" id="IPR014729">
    <property type="entry name" value="Rossmann-like_a/b/a_fold"/>
</dbReference>
<comment type="similarity">
    <text evidence="1">Belongs to the universal stress protein A family.</text>
</comment>
<dbReference type="InterPro" id="IPR006016">
    <property type="entry name" value="UspA"/>
</dbReference>
<sequence length="282" mass="30937">MIEKILLADSGTGQTEEMLKALMEIPLIQRANVTVLHVVSPQITADEMTEKWEEGGKTLAKAIQTLNLDPSHVTAMLREGDPKDIVCRVAEELDVDLIIMGSRGLKRIQSILENSVSQYVFQLASRPMLLVKDDIYVKKINRIMVAIDKSEASQQSLKLAIALIRDVKNGQLVLVHTNPDLKLKPGEITANPNEDPVLLPAIAEAKKLGINYKCVAPEGKPGERICQVAEELGVDLLILGSPDRRPSIAKGLPDLDRLLGQSLSDYVRVYANCPVLLVRSPA</sequence>
<dbReference type="Gene3D" id="3.40.50.620">
    <property type="entry name" value="HUPs"/>
    <property type="match status" value="2"/>
</dbReference>
<dbReference type="PRINTS" id="PR01438">
    <property type="entry name" value="UNVRSLSTRESS"/>
</dbReference>
<keyword evidence="4" id="KW-1185">Reference proteome</keyword>
<dbReference type="EMBL" id="CP113797">
    <property type="protein sequence ID" value="WAL58920.1"/>
    <property type="molecule type" value="Genomic_DNA"/>
</dbReference>
<name>A0A9E8ZCV7_9CYAN</name>
<feature type="domain" description="UspA" evidence="2">
    <location>
        <begin position="141"/>
        <end position="279"/>
    </location>
</feature>
<dbReference type="PANTHER" id="PTHR46268:SF8">
    <property type="entry name" value="UNIVERSAL STRESS PROTEIN SLL1388"/>
    <property type="match status" value="1"/>
</dbReference>
<dbReference type="Proteomes" id="UP001163152">
    <property type="component" value="Chromosome"/>
</dbReference>
<evidence type="ECO:0000256" key="1">
    <source>
        <dbReference type="ARBA" id="ARBA00008791"/>
    </source>
</evidence>